<name>A0AAV3URL5_9EURY</name>
<dbReference type="PROSITE" id="PS51186">
    <property type="entry name" value="GNAT"/>
    <property type="match status" value="1"/>
</dbReference>
<keyword evidence="3" id="KW-1185">Reference proteome</keyword>
<dbReference type="CDD" id="cd04301">
    <property type="entry name" value="NAT_SF"/>
    <property type="match status" value="1"/>
</dbReference>
<feature type="domain" description="N-acetyltransferase" evidence="1">
    <location>
        <begin position="1"/>
        <end position="149"/>
    </location>
</feature>
<evidence type="ECO:0000259" key="1">
    <source>
        <dbReference type="PROSITE" id="PS51186"/>
    </source>
</evidence>
<dbReference type="NCBIfam" id="NF040501">
    <property type="entry name" value="resist_ArsN2"/>
    <property type="match status" value="1"/>
</dbReference>
<evidence type="ECO:0000313" key="2">
    <source>
        <dbReference type="EMBL" id="GAA5064990.1"/>
    </source>
</evidence>
<accession>A0AAV3URL5</accession>
<dbReference type="EMBL" id="BAABKX010000030">
    <property type="protein sequence ID" value="GAA5064990.1"/>
    <property type="molecule type" value="Genomic_DNA"/>
</dbReference>
<dbReference type="GeneID" id="91975960"/>
<dbReference type="InterPro" id="IPR000182">
    <property type="entry name" value="GNAT_dom"/>
</dbReference>
<dbReference type="InterPro" id="IPR016181">
    <property type="entry name" value="Acyl_CoA_acyltransferase"/>
</dbReference>
<dbReference type="Gene3D" id="3.40.630.30">
    <property type="match status" value="1"/>
</dbReference>
<dbReference type="RefSeq" id="WP_227779016.1">
    <property type="nucleotide sequence ID" value="NZ_BAABKX010000030.1"/>
</dbReference>
<protein>
    <recommendedName>
        <fullName evidence="1">N-acetyltransferase domain-containing protein</fullName>
    </recommendedName>
</protein>
<organism evidence="2 3">
    <name type="scientific">Haladaptatus pallidirubidus</name>
    <dbReference type="NCBI Taxonomy" id="1008152"/>
    <lineage>
        <taxon>Archaea</taxon>
        <taxon>Methanobacteriati</taxon>
        <taxon>Methanobacteriota</taxon>
        <taxon>Stenosarchaea group</taxon>
        <taxon>Halobacteria</taxon>
        <taxon>Halobacteriales</taxon>
        <taxon>Haladaptataceae</taxon>
        <taxon>Haladaptatus</taxon>
    </lineage>
</organism>
<dbReference type="Pfam" id="PF13508">
    <property type="entry name" value="Acetyltransf_7"/>
    <property type="match status" value="1"/>
</dbReference>
<evidence type="ECO:0000313" key="3">
    <source>
        <dbReference type="Proteomes" id="UP001501729"/>
    </source>
</evidence>
<dbReference type="Proteomes" id="UP001501729">
    <property type="component" value="Unassembled WGS sequence"/>
</dbReference>
<reference evidence="2 3" key="1">
    <citation type="journal article" date="2019" name="Int. J. Syst. Evol. Microbiol.">
        <title>The Global Catalogue of Microorganisms (GCM) 10K type strain sequencing project: providing services to taxonomists for standard genome sequencing and annotation.</title>
        <authorList>
            <consortium name="The Broad Institute Genomics Platform"/>
            <consortium name="The Broad Institute Genome Sequencing Center for Infectious Disease"/>
            <person name="Wu L."/>
            <person name="Ma J."/>
        </authorList>
    </citation>
    <scope>NUCLEOTIDE SEQUENCE [LARGE SCALE GENOMIC DNA]</scope>
    <source>
        <strain evidence="2 3">JCM 17504</strain>
    </source>
</reference>
<proteinExistence type="predicted"/>
<sequence>MNPDKRGQLLPVTEDRLEYVRHLLDKQDLPTDDITTKQDCLYVYSVNTTRVGVGGLECFESVALLRSVVIEPAKQGQGYGQLLCHQLFEQAATRGVTELYLLTTTAESFFANLGFDRIRREDAPPAIQQTSEFHDLCPTTATCMRKHLS</sequence>
<dbReference type="AlphaFoldDB" id="A0AAV3URL5"/>
<comment type="caution">
    <text evidence="2">The sequence shown here is derived from an EMBL/GenBank/DDBJ whole genome shotgun (WGS) entry which is preliminary data.</text>
</comment>
<dbReference type="SUPFAM" id="SSF55729">
    <property type="entry name" value="Acyl-CoA N-acyltransferases (Nat)"/>
    <property type="match status" value="1"/>
</dbReference>
<dbReference type="GO" id="GO:0016747">
    <property type="term" value="F:acyltransferase activity, transferring groups other than amino-acyl groups"/>
    <property type="evidence" value="ECO:0007669"/>
    <property type="project" value="InterPro"/>
</dbReference>
<gene>
    <name evidence="2" type="ORF">GCM10025751_55340</name>
</gene>